<dbReference type="InterPro" id="IPR011761">
    <property type="entry name" value="ATP-grasp"/>
</dbReference>
<sequence length="377" mass="39116">MVDRTTVLVLGTGELSSELVLSFQRLGTRATAVPAPTGAAALRTLIDRHTPQVVVVQSPAADLGADVVQALAGLEEVAVFPTPGALRLASDREALRTLAANELGLPTAPFWFAGSVDELTAVAEHAGLPLTITPVTHAANEGAGRSVLSRLEDVDVAWHRAVAAGGERVMAETAVDVTAEFTMLTVRTQGQAGPVVQFCEPIGHRHETGGPLELWQPQLLSEPALDAARSIAARIAGKLGGTGLFTVDLLLGADPESGAEEVYFATVHPMLTGAGFVTTRSQRLSQFDLHARAILGLPVDTIMISPGAGEVSRPASDRAALVRALPDALAIAESDVRLSGEVCVALATAPDVVRARDRAHQVAAVLNHSAAINQAGT</sequence>
<dbReference type="GO" id="GO:0046872">
    <property type="term" value="F:metal ion binding"/>
    <property type="evidence" value="ECO:0007669"/>
    <property type="project" value="InterPro"/>
</dbReference>
<evidence type="ECO:0000256" key="2">
    <source>
        <dbReference type="ARBA" id="ARBA00022741"/>
    </source>
</evidence>
<evidence type="ECO:0000313" key="7">
    <source>
        <dbReference type="EMBL" id="OBA81387.1"/>
    </source>
</evidence>
<accession>A0A1A0M7N1</accession>
<dbReference type="SUPFAM" id="SSF56059">
    <property type="entry name" value="Glutathione synthetase ATP-binding domain-like"/>
    <property type="match status" value="1"/>
</dbReference>
<reference evidence="7 8" key="1">
    <citation type="submission" date="2016-06" db="EMBL/GenBank/DDBJ databases">
        <authorList>
            <person name="Kjaerup R.B."/>
            <person name="Dalgaard T.S."/>
            <person name="Juul-Madsen H.R."/>
        </authorList>
    </citation>
    <scope>NUCLEOTIDE SEQUENCE [LARGE SCALE GENOMIC DNA]</scope>
    <source>
        <strain evidence="7 8">1199456.5</strain>
    </source>
</reference>
<dbReference type="GO" id="GO:0016874">
    <property type="term" value="F:ligase activity"/>
    <property type="evidence" value="ECO:0007669"/>
    <property type="project" value="UniProtKB-KW"/>
</dbReference>
<dbReference type="GO" id="GO:0005829">
    <property type="term" value="C:cytosol"/>
    <property type="evidence" value="ECO:0007669"/>
    <property type="project" value="TreeGrafter"/>
</dbReference>
<dbReference type="PANTHER" id="PTHR43055:SF1">
    <property type="entry name" value="FORMATE-DEPENDENT PHOSPHORIBOSYLGLYCINAMIDE FORMYLTRANSFERASE"/>
    <property type="match status" value="1"/>
</dbReference>
<evidence type="ECO:0000313" key="8">
    <source>
        <dbReference type="Proteomes" id="UP000093962"/>
    </source>
</evidence>
<organism evidence="7 8">
    <name type="scientific">Mycolicibacterium mucogenicum</name>
    <name type="common">Mycobacterium mucogenicum</name>
    <dbReference type="NCBI Taxonomy" id="56689"/>
    <lineage>
        <taxon>Bacteria</taxon>
        <taxon>Bacillati</taxon>
        <taxon>Actinomycetota</taxon>
        <taxon>Actinomycetes</taxon>
        <taxon>Mycobacteriales</taxon>
        <taxon>Mycobacteriaceae</taxon>
        <taxon>Mycolicibacterium</taxon>
    </lineage>
</organism>
<keyword evidence="4 5" id="KW-0067">ATP-binding</keyword>
<keyword evidence="2 5" id="KW-0547">Nucleotide-binding</keyword>
<dbReference type="InterPro" id="IPR016185">
    <property type="entry name" value="PreATP-grasp_dom_sf"/>
</dbReference>
<dbReference type="PROSITE" id="PS50975">
    <property type="entry name" value="ATP_GRASP"/>
    <property type="match status" value="1"/>
</dbReference>
<dbReference type="GO" id="GO:0006164">
    <property type="term" value="P:purine nucleotide biosynthetic process"/>
    <property type="evidence" value="ECO:0007669"/>
    <property type="project" value="UniProtKB-KW"/>
</dbReference>
<name>A0A1A0M7N1_MYCMU</name>
<dbReference type="OrthoDB" id="9804625at2"/>
<dbReference type="PANTHER" id="PTHR43055">
    <property type="entry name" value="FORMATE-DEPENDENT PHOSPHORIBOSYLGLYCINAMIDE FORMYLTRANSFERASE"/>
    <property type="match status" value="1"/>
</dbReference>
<evidence type="ECO:0000256" key="3">
    <source>
        <dbReference type="ARBA" id="ARBA00022755"/>
    </source>
</evidence>
<dbReference type="Gene3D" id="3.30.470.20">
    <property type="entry name" value="ATP-grasp fold, B domain"/>
    <property type="match status" value="1"/>
</dbReference>
<protein>
    <recommendedName>
        <fullName evidence="6">ATP-grasp domain-containing protein</fullName>
    </recommendedName>
</protein>
<dbReference type="AlphaFoldDB" id="A0A1A0M7N1"/>
<dbReference type="Gene3D" id="3.30.1490.20">
    <property type="entry name" value="ATP-grasp fold, A domain"/>
    <property type="match status" value="1"/>
</dbReference>
<dbReference type="Gene3D" id="3.40.50.20">
    <property type="match status" value="1"/>
</dbReference>
<dbReference type="InterPro" id="IPR003135">
    <property type="entry name" value="ATP-grasp_carboxylate-amine"/>
</dbReference>
<evidence type="ECO:0000259" key="6">
    <source>
        <dbReference type="PROSITE" id="PS50975"/>
    </source>
</evidence>
<keyword evidence="1" id="KW-0436">Ligase</keyword>
<comment type="caution">
    <text evidence="7">The sequence shown here is derived from an EMBL/GenBank/DDBJ whole genome shotgun (WGS) entry which is preliminary data.</text>
</comment>
<dbReference type="InterPro" id="IPR013815">
    <property type="entry name" value="ATP_grasp_subdomain_1"/>
</dbReference>
<dbReference type="Pfam" id="PF02222">
    <property type="entry name" value="ATP-grasp"/>
    <property type="match status" value="1"/>
</dbReference>
<dbReference type="RefSeq" id="WP_064860303.1">
    <property type="nucleotide sequence ID" value="NZ_LZSF01000236.1"/>
</dbReference>
<evidence type="ECO:0000256" key="1">
    <source>
        <dbReference type="ARBA" id="ARBA00022598"/>
    </source>
</evidence>
<evidence type="ECO:0000256" key="5">
    <source>
        <dbReference type="PROSITE-ProRule" id="PRU00409"/>
    </source>
</evidence>
<dbReference type="GO" id="GO:0005524">
    <property type="term" value="F:ATP binding"/>
    <property type="evidence" value="ECO:0007669"/>
    <property type="project" value="UniProtKB-UniRule"/>
</dbReference>
<dbReference type="SUPFAM" id="SSF52440">
    <property type="entry name" value="PreATP-grasp domain"/>
    <property type="match status" value="1"/>
</dbReference>
<feature type="domain" description="ATP-grasp" evidence="6">
    <location>
        <begin position="97"/>
        <end position="295"/>
    </location>
</feature>
<keyword evidence="3" id="KW-0658">Purine biosynthesis</keyword>
<evidence type="ECO:0000256" key="4">
    <source>
        <dbReference type="ARBA" id="ARBA00022840"/>
    </source>
</evidence>
<dbReference type="EMBL" id="LZSF01000236">
    <property type="protein sequence ID" value="OBA81387.1"/>
    <property type="molecule type" value="Genomic_DNA"/>
</dbReference>
<dbReference type="Proteomes" id="UP000093962">
    <property type="component" value="Unassembled WGS sequence"/>
</dbReference>
<gene>
    <name evidence="7" type="ORF">A5642_28535</name>
</gene>
<proteinExistence type="predicted"/>